<dbReference type="PANTHER" id="PTHR16943:SF8">
    <property type="entry name" value="2-METHYLCITRATE DEHYDRATASE"/>
    <property type="match status" value="1"/>
</dbReference>
<dbReference type="Gene3D" id="1.10.4100.10">
    <property type="entry name" value="2-methylcitrate dehydratase PrpD"/>
    <property type="match status" value="1"/>
</dbReference>
<name>A0ABT0IPN3_9HYPH</name>
<keyword evidence="5" id="KW-1185">Reference proteome</keyword>
<dbReference type="Gene3D" id="3.30.1330.120">
    <property type="entry name" value="2-methylcitrate dehydratase PrpD"/>
    <property type="match status" value="1"/>
</dbReference>
<proteinExistence type="inferred from homology"/>
<dbReference type="InterPro" id="IPR042183">
    <property type="entry name" value="MmgE/PrpD_sf_1"/>
</dbReference>
<dbReference type="Proteomes" id="UP001202827">
    <property type="component" value="Unassembled WGS sequence"/>
</dbReference>
<dbReference type="InterPro" id="IPR036148">
    <property type="entry name" value="MmgE/PrpD_sf"/>
</dbReference>
<evidence type="ECO:0000259" key="2">
    <source>
        <dbReference type="Pfam" id="PF03972"/>
    </source>
</evidence>
<gene>
    <name evidence="4" type="ORF">M0654_07460</name>
</gene>
<evidence type="ECO:0000256" key="1">
    <source>
        <dbReference type="ARBA" id="ARBA00006174"/>
    </source>
</evidence>
<dbReference type="Pfam" id="PF19305">
    <property type="entry name" value="MmgE_PrpD_C"/>
    <property type="match status" value="1"/>
</dbReference>
<evidence type="ECO:0000259" key="3">
    <source>
        <dbReference type="Pfam" id="PF19305"/>
    </source>
</evidence>
<dbReference type="InterPro" id="IPR045336">
    <property type="entry name" value="MmgE_PrpD_N"/>
</dbReference>
<reference evidence="4 5" key="1">
    <citation type="submission" date="2022-04" db="EMBL/GenBank/DDBJ databases">
        <title>Rhizobium coralii sp. nov., isolated from coral Turbinaria peltata.</title>
        <authorList>
            <person name="Sun H."/>
        </authorList>
    </citation>
    <scope>NUCLEOTIDE SEQUENCE [LARGE SCALE GENOMIC DNA]</scope>
    <source>
        <strain evidence="4 5">NTR19</strain>
    </source>
</reference>
<protein>
    <submittedName>
        <fullName evidence="4">MmgE/PrpD family protein</fullName>
    </submittedName>
</protein>
<dbReference type="InterPro" id="IPR005656">
    <property type="entry name" value="MmgE_PrpD"/>
</dbReference>
<dbReference type="Pfam" id="PF03972">
    <property type="entry name" value="MmgE_PrpD_N"/>
    <property type="match status" value="1"/>
</dbReference>
<feature type="domain" description="MmgE/PrpD N-terminal" evidence="2">
    <location>
        <begin position="7"/>
        <end position="239"/>
    </location>
</feature>
<comment type="caution">
    <text evidence="4">The sequence shown here is derived from an EMBL/GenBank/DDBJ whole genome shotgun (WGS) entry which is preliminary data.</text>
</comment>
<feature type="domain" description="MmgE/PrpD C-terminal" evidence="3">
    <location>
        <begin position="276"/>
        <end position="446"/>
    </location>
</feature>
<dbReference type="EMBL" id="JALPRY010000008">
    <property type="protein sequence ID" value="MCK8779823.1"/>
    <property type="molecule type" value="Genomic_DNA"/>
</dbReference>
<accession>A0ABT0IPN3</accession>
<dbReference type="InterPro" id="IPR042188">
    <property type="entry name" value="MmgE/PrpD_sf_2"/>
</dbReference>
<evidence type="ECO:0000313" key="5">
    <source>
        <dbReference type="Proteomes" id="UP001202827"/>
    </source>
</evidence>
<dbReference type="InterPro" id="IPR045337">
    <property type="entry name" value="MmgE_PrpD_C"/>
</dbReference>
<comment type="similarity">
    <text evidence="1">Belongs to the PrpD family.</text>
</comment>
<sequence>MHDAARRLAIAAARHCFGQVPRDVRSAYRDFVLDTVAVMVAGAAHPSVARARATLVAAGGAGNASTAGFPDGSPAAVAGLANGMAMTVLQLQDGHRRARGHPMSHVLPAALAIAEETQAPASSFLDAVMAGYEVSARIGASLGGMQPLLHDTGTFGCIGAAVAAAHLLGRALDEPERAELIESAIGNAAAVALFPFRDTCMEGASGHHLFVGLGVQNGINVARASLAGLTPSERTLERFFGPRAGEAFDPAGLTEGIGEDGGWSRYEISSAYLKWHPVCAHLGPMLDCIEILRERLGAFDPSRIQEVRVQVYGTALQYDSPNPASDLAARFSFRHAAALALSFGALPHDGLSLNRLHHPLVADLAAKVVLEADPEFDALYPANRPARVTLVLSDREQETAEVLVPKGDGVRALTREDVDAKASRLMGSVWSSEHAAAIRTLIDSIEDMPMPTLPGDLGRALRHPFENR</sequence>
<evidence type="ECO:0000313" key="4">
    <source>
        <dbReference type="EMBL" id="MCK8779823.1"/>
    </source>
</evidence>
<dbReference type="PANTHER" id="PTHR16943">
    <property type="entry name" value="2-METHYLCITRATE DEHYDRATASE-RELATED"/>
    <property type="match status" value="1"/>
</dbReference>
<dbReference type="RefSeq" id="WP_248682523.1">
    <property type="nucleotide sequence ID" value="NZ_JALPRY010000008.1"/>
</dbReference>
<dbReference type="SUPFAM" id="SSF103378">
    <property type="entry name" value="2-methylcitrate dehydratase PrpD"/>
    <property type="match status" value="1"/>
</dbReference>
<organism evidence="4 5">
    <name type="scientific">Neorhizobium turbinariae</name>
    <dbReference type="NCBI Taxonomy" id="2937795"/>
    <lineage>
        <taxon>Bacteria</taxon>
        <taxon>Pseudomonadati</taxon>
        <taxon>Pseudomonadota</taxon>
        <taxon>Alphaproteobacteria</taxon>
        <taxon>Hyphomicrobiales</taxon>
        <taxon>Rhizobiaceae</taxon>
        <taxon>Rhizobium/Agrobacterium group</taxon>
        <taxon>Neorhizobium</taxon>
    </lineage>
</organism>